<name>A0ABQ5FFI7_9ASTR</name>
<accession>A0ABQ5FFI7</accession>
<reference evidence="2" key="2">
    <citation type="submission" date="2022-01" db="EMBL/GenBank/DDBJ databases">
        <authorList>
            <person name="Yamashiro T."/>
            <person name="Shiraishi A."/>
            <person name="Satake H."/>
            <person name="Nakayama K."/>
        </authorList>
    </citation>
    <scope>NUCLEOTIDE SEQUENCE</scope>
</reference>
<feature type="domain" description="Retroviral polymerase SH3-like" evidence="1">
    <location>
        <begin position="30"/>
        <end position="90"/>
    </location>
</feature>
<keyword evidence="2" id="KW-0695">RNA-directed DNA polymerase</keyword>
<proteinExistence type="predicted"/>
<organism evidence="2 3">
    <name type="scientific">Tanacetum coccineum</name>
    <dbReference type="NCBI Taxonomy" id="301880"/>
    <lineage>
        <taxon>Eukaryota</taxon>
        <taxon>Viridiplantae</taxon>
        <taxon>Streptophyta</taxon>
        <taxon>Embryophyta</taxon>
        <taxon>Tracheophyta</taxon>
        <taxon>Spermatophyta</taxon>
        <taxon>Magnoliopsida</taxon>
        <taxon>eudicotyledons</taxon>
        <taxon>Gunneridae</taxon>
        <taxon>Pentapetalae</taxon>
        <taxon>asterids</taxon>
        <taxon>campanulids</taxon>
        <taxon>Asterales</taxon>
        <taxon>Asteraceae</taxon>
        <taxon>Asteroideae</taxon>
        <taxon>Anthemideae</taxon>
        <taxon>Anthemidinae</taxon>
        <taxon>Tanacetum</taxon>
    </lineage>
</organism>
<dbReference type="GO" id="GO:0003964">
    <property type="term" value="F:RNA-directed DNA polymerase activity"/>
    <property type="evidence" value="ECO:0007669"/>
    <property type="project" value="UniProtKB-KW"/>
</dbReference>
<keyword evidence="2" id="KW-0548">Nucleotidyltransferase</keyword>
<dbReference type="PANTHER" id="PTHR35046">
    <property type="entry name" value="ZINC KNUCKLE (CCHC-TYPE) FAMILY PROTEIN"/>
    <property type="match status" value="1"/>
</dbReference>
<evidence type="ECO:0000313" key="2">
    <source>
        <dbReference type="EMBL" id="GJT61759.1"/>
    </source>
</evidence>
<reference evidence="2" key="1">
    <citation type="journal article" date="2022" name="Int. J. Mol. Sci.">
        <title>Draft Genome of Tanacetum Coccineum: Genomic Comparison of Closely Related Tanacetum-Family Plants.</title>
        <authorList>
            <person name="Yamashiro T."/>
            <person name="Shiraishi A."/>
            <person name="Nakayama K."/>
            <person name="Satake H."/>
        </authorList>
    </citation>
    <scope>NUCLEOTIDE SEQUENCE</scope>
</reference>
<gene>
    <name evidence="2" type="ORF">Tco_1005292</name>
</gene>
<dbReference type="Pfam" id="PF25597">
    <property type="entry name" value="SH3_retrovirus"/>
    <property type="match status" value="1"/>
</dbReference>
<comment type="caution">
    <text evidence="2">The sequence shown here is derived from an EMBL/GenBank/DDBJ whole genome shotgun (WGS) entry which is preliminary data.</text>
</comment>
<dbReference type="InterPro" id="IPR057670">
    <property type="entry name" value="SH3_retrovirus"/>
</dbReference>
<dbReference type="EMBL" id="BQNB010017316">
    <property type="protein sequence ID" value="GJT61759.1"/>
    <property type="molecule type" value="Genomic_DNA"/>
</dbReference>
<keyword evidence="3" id="KW-1185">Reference proteome</keyword>
<protein>
    <submittedName>
        <fullName evidence="2">Reverse transcriptase domain-containing protein</fullName>
    </submittedName>
</protein>
<dbReference type="PANTHER" id="PTHR35046:SF23">
    <property type="entry name" value="NUCLEOTIDYLTRANSFERASE, RIBONUCLEASE H"/>
    <property type="match status" value="1"/>
</dbReference>
<sequence length="424" mass="49021">MPVKLSDWQSPFEKLYGKSPTYDHLRVIGCLCYATNIRPHKDKFINRRIKSMLVSYPVNQNGYKLYNWETKEVFLSRDVVFEENIFLFRQIKTPTIPHLTLIYLTFETHDEEMTEPVNPNTPLSAEPNISDATTDNIPLSNYVLVNPTPIVSLRKSSRNTTRPAWLQDFVTPKSLSSTTSIPRLTTAKPFSFPLLTQLKLSLDKGTPLSDVGSYRRLVGRLLMQMRYHDDPIRSLGLKIEIPEFTGNVHLYDFINWLSTVERVFNVRDIPDKLKVKLVAIKLRQHASLWWDHINKRKTKHDGFQNSYNFKKDGVNITLVPFDSRQTHAEGSNLFMKKTGFEELMKTSPYVFTLVVVEENEITSEAPLQVQPLLREFADVIPDDIPPGLPAIRDIQHCIDFILVSTIPNRPAYRMNLDEFAELQR</sequence>
<dbReference type="Proteomes" id="UP001151760">
    <property type="component" value="Unassembled WGS sequence"/>
</dbReference>
<evidence type="ECO:0000259" key="1">
    <source>
        <dbReference type="Pfam" id="PF25597"/>
    </source>
</evidence>
<evidence type="ECO:0000313" key="3">
    <source>
        <dbReference type="Proteomes" id="UP001151760"/>
    </source>
</evidence>
<keyword evidence="2" id="KW-0808">Transferase</keyword>